<evidence type="ECO:0000259" key="5">
    <source>
        <dbReference type="Pfam" id="PF13458"/>
    </source>
</evidence>
<sequence>MTSRPLPPPLRAAIAAVAAAGLLAACSGKGDKPASAGPSVGAAGWAAATATVKVGLIAPLTGPFAVLGQSQQNSLQVEIDRINAAGGVGGARLELVPRDSGLDPAKAVQAAQELASDPSVRLVVGPSLTAFWDASKKTFENAKKLNCQPGVAGGSFADQKYAFRAQDSYAADARANLAWLQKQGVTSIALVYEQDDTGKSLDAALKNLAPTFGIRYQGPEFTRPDDPSHLAHINAVKGAGALWISSNVPGGPKSLAAAHEAGYPGKIVSGSGLQNIGFLEAGGGAADGAVFADMYYPFPGRTDPSTWQPGYRDHIRAVVDRFGRNTGQRAIGATSPKGVGMAADCVFAYARAADDAKSVDPEKVATAWAVLQVPADKTPSGNTIAVGPDHELYRPEDVRLYQWTKDAQGWYAADVTDKK</sequence>
<dbReference type="PRINTS" id="PR00337">
    <property type="entry name" value="LEUILEVALBP"/>
</dbReference>
<dbReference type="Gene3D" id="3.40.50.2300">
    <property type="match status" value="2"/>
</dbReference>
<evidence type="ECO:0000313" key="6">
    <source>
        <dbReference type="EMBL" id="GAA4987465.1"/>
    </source>
</evidence>
<evidence type="ECO:0000256" key="1">
    <source>
        <dbReference type="ARBA" id="ARBA00010062"/>
    </source>
</evidence>
<dbReference type="PANTHER" id="PTHR30483">
    <property type="entry name" value="LEUCINE-SPECIFIC-BINDING PROTEIN"/>
    <property type="match status" value="1"/>
</dbReference>
<evidence type="ECO:0000256" key="2">
    <source>
        <dbReference type="ARBA" id="ARBA00022448"/>
    </source>
</evidence>
<dbReference type="InterPro" id="IPR051010">
    <property type="entry name" value="BCAA_transport"/>
</dbReference>
<keyword evidence="3" id="KW-0732">Signal</keyword>
<comment type="similarity">
    <text evidence="1">Belongs to the leucine-binding protein family.</text>
</comment>
<keyword evidence="7" id="KW-1185">Reference proteome</keyword>
<keyword evidence="4" id="KW-0029">Amino-acid transport</keyword>
<organism evidence="6 7">
    <name type="scientific">Yinghuangia aomiensis</name>
    <dbReference type="NCBI Taxonomy" id="676205"/>
    <lineage>
        <taxon>Bacteria</taxon>
        <taxon>Bacillati</taxon>
        <taxon>Actinomycetota</taxon>
        <taxon>Actinomycetes</taxon>
        <taxon>Kitasatosporales</taxon>
        <taxon>Streptomycetaceae</taxon>
        <taxon>Yinghuangia</taxon>
    </lineage>
</organism>
<comment type="caution">
    <text evidence="6">The sequence shown here is derived from an EMBL/GenBank/DDBJ whole genome shotgun (WGS) entry which is preliminary data.</text>
</comment>
<dbReference type="InterPro" id="IPR028081">
    <property type="entry name" value="Leu-bd"/>
</dbReference>
<feature type="domain" description="Leucine-binding protein" evidence="5">
    <location>
        <begin position="51"/>
        <end position="406"/>
    </location>
</feature>
<accession>A0ABP9I3Z9</accession>
<evidence type="ECO:0000256" key="4">
    <source>
        <dbReference type="ARBA" id="ARBA00022970"/>
    </source>
</evidence>
<protein>
    <submittedName>
        <fullName evidence="6">Branched-chain amino acid ABC transporter substrate-binding protein</fullName>
    </submittedName>
</protein>
<dbReference type="InterPro" id="IPR028082">
    <property type="entry name" value="Peripla_BP_I"/>
</dbReference>
<evidence type="ECO:0000256" key="3">
    <source>
        <dbReference type="ARBA" id="ARBA00022729"/>
    </source>
</evidence>
<dbReference type="RefSeq" id="WP_345679625.1">
    <property type="nucleotide sequence ID" value="NZ_BAABHS010000033.1"/>
</dbReference>
<dbReference type="SUPFAM" id="SSF53822">
    <property type="entry name" value="Periplasmic binding protein-like I"/>
    <property type="match status" value="1"/>
</dbReference>
<keyword evidence="2" id="KW-0813">Transport</keyword>
<dbReference type="Proteomes" id="UP001500466">
    <property type="component" value="Unassembled WGS sequence"/>
</dbReference>
<dbReference type="PROSITE" id="PS51257">
    <property type="entry name" value="PROKAR_LIPOPROTEIN"/>
    <property type="match status" value="1"/>
</dbReference>
<dbReference type="InterPro" id="IPR000709">
    <property type="entry name" value="Leu_Ile_Val-bd"/>
</dbReference>
<dbReference type="EMBL" id="BAABHS010000033">
    <property type="protein sequence ID" value="GAA4987465.1"/>
    <property type="molecule type" value="Genomic_DNA"/>
</dbReference>
<gene>
    <name evidence="6" type="ORF">GCM10023205_67830</name>
</gene>
<proteinExistence type="inferred from homology"/>
<name>A0ABP9I3Z9_9ACTN</name>
<dbReference type="Pfam" id="PF13458">
    <property type="entry name" value="Peripla_BP_6"/>
    <property type="match status" value="1"/>
</dbReference>
<evidence type="ECO:0000313" key="7">
    <source>
        <dbReference type="Proteomes" id="UP001500466"/>
    </source>
</evidence>
<dbReference type="PANTHER" id="PTHR30483:SF6">
    <property type="entry name" value="PERIPLASMIC BINDING PROTEIN OF ABC TRANSPORTER FOR NATURAL AMINO ACIDS"/>
    <property type="match status" value="1"/>
</dbReference>
<reference evidence="7" key="1">
    <citation type="journal article" date="2019" name="Int. J. Syst. Evol. Microbiol.">
        <title>The Global Catalogue of Microorganisms (GCM) 10K type strain sequencing project: providing services to taxonomists for standard genome sequencing and annotation.</title>
        <authorList>
            <consortium name="The Broad Institute Genomics Platform"/>
            <consortium name="The Broad Institute Genome Sequencing Center for Infectious Disease"/>
            <person name="Wu L."/>
            <person name="Ma J."/>
        </authorList>
    </citation>
    <scope>NUCLEOTIDE SEQUENCE [LARGE SCALE GENOMIC DNA]</scope>
    <source>
        <strain evidence="7">JCM 17986</strain>
    </source>
</reference>